<accession>A0AAJ6CJ55</accession>
<gene>
    <name evidence="5" type="ORF">MYAM1_003717</name>
</gene>
<sequence>MSMASIPTFDIRKYDVDRNAFVKELGETFQSFDFCCIGGHEILDDQIQGAYQVFELFFALPEKVKLQYHLKGSGGARGYTPFKVETAKGFKYADLKELHHTVREIPKDSRYADVMAPNVWPAEVPHFQQEAYDMFEALDRLGANVLKALALFLDLPEMFLDQEIDSGNSILRPLRYPAILHEDVPNLRAAPHEDINLITLLVGANAEGLEILTKDQNWIPVTTE</sequence>
<reference evidence="5 6" key="1">
    <citation type="submission" date="2023-03" db="EMBL/GenBank/DDBJ databases">
        <title>Mating type loci evolution in Malassezia.</title>
        <authorList>
            <person name="Coelho M.A."/>
        </authorList>
    </citation>
    <scope>NUCLEOTIDE SEQUENCE [LARGE SCALE GENOMIC DNA]</scope>
    <source>
        <strain evidence="5 6">CBS 9725</strain>
    </source>
</reference>
<dbReference type="InterPro" id="IPR027443">
    <property type="entry name" value="IPNS-like_sf"/>
</dbReference>
<dbReference type="EMBL" id="CP119949">
    <property type="protein sequence ID" value="WFD00961.1"/>
    <property type="molecule type" value="Genomic_DNA"/>
</dbReference>
<evidence type="ECO:0000313" key="5">
    <source>
        <dbReference type="EMBL" id="WFD00961.1"/>
    </source>
</evidence>
<dbReference type="Gene3D" id="2.60.120.330">
    <property type="entry name" value="B-lactam Antibiotic, Isopenicillin N Synthase, Chain"/>
    <property type="match status" value="1"/>
</dbReference>
<dbReference type="SUPFAM" id="SSF51197">
    <property type="entry name" value="Clavaminate synthase-like"/>
    <property type="match status" value="1"/>
</dbReference>
<keyword evidence="3" id="KW-0408">Iron</keyword>
<dbReference type="Pfam" id="PF14226">
    <property type="entry name" value="DIOX_N"/>
    <property type="match status" value="1"/>
</dbReference>
<evidence type="ECO:0000256" key="1">
    <source>
        <dbReference type="ARBA" id="ARBA00022723"/>
    </source>
</evidence>
<dbReference type="GO" id="GO:0046872">
    <property type="term" value="F:metal ion binding"/>
    <property type="evidence" value="ECO:0007669"/>
    <property type="project" value="UniProtKB-KW"/>
</dbReference>
<dbReference type="InterPro" id="IPR026992">
    <property type="entry name" value="DIOX_N"/>
</dbReference>
<evidence type="ECO:0000313" key="6">
    <source>
        <dbReference type="Proteomes" id="UP001219567"/>
    </source>
</evidence>
<name>A0AAJ6CJ55_9BASI</name>
<dbReference type="AlphaFoldDB" id="A0AAJ6CJ55"/>
<keyword evidence="6" id="KW-1185">Reference proteome</keyword>
<feature type="domain" description="Non-haem dioxygenase N-terminal" evidence="4">
    <location>
        <begin position="6"/>
        <end position="123"/>
    </location>
</feature>
<dbReference type="GO" id="GO:0016491">
    <property type="term" value="F:oxidoreductase activity"/>
    <property type="evidence" value="ECO:0007669"/>
    <property type="project" value="UniProtKB-KW"/>
</dbReference>
<dbReference type="Proteomes" id="UP001219567">
    <property type="component" value="Chromosome 7"/>
</dbReference>
<evidence type="ECO:0000259" key="4">
    <source>
        <dbReference type="Pfam" id="PF14226"/>
    </source>
</evidence>
<dbReference type="PANTHER" id="PTHR10209:SF881">
    <property type="entry name" value="FI07970P-RELATED"/>
    <property type="match status" value="1"/>
</dbReference>
<dbReference type="PANTHER" id="PTHR10209">
    <property type="entry name" value="OXIDOREDUCTASE, 2OG-FE II OXYGENASE FAMILY PROTEIN"/>
    <property type="match status" value="1"/>
</dbReference>
<organism evidence="5 6">
    <name type="scientific">Malassezia yamatoensis</name>
    <dbReference type="NCBI Taxonomy" id="253288"/>
    <lineage>
        <taxon>Eukaryota</taxon>
        <taxon>Fungi</taxon>
        <taxon>Dikarya</taxon>
        <taxon>Basidiomycota</taxon>
        <taxon>Ustilaginomycotina</taxon>
        <taxon>Malasseziomycetes</taxon>
        <taxon>Malasseziales</taxon>
        <taxon>Malasseziaceae</taxon>
        <taxon>Malassezia</taxon>
    </lineage>
</organism>
<protein>
    <recommendedName>
        <fullName evidence="4">Non-haem dioxygenase N-terminal domain-containing protein</fullName>
    </recommendedName>
</protein>
<proteinExistence type="predicted"/>
<keyword evidence="2" id="KW-0560">Oxidoreductase</keyword>
<evidence type="ECO:0000256" key="3">
    <source>
        <dbReference type="ARBA" id="ARBA00023004"/>
    </source>
</evidence>
<evidence type="ECO:0000256" key="2">
    <source>
        <dbReference type="ARBA" id="ARBA00023002"/>
    </source>
</evidence>
<keyword evidence="1" id="KW-0479">Metal-binding</keyword>